<dbReference type="CDD" id="cd00761">
    <property type="entry name" value="Glyco_tranf_GTA_type"/>
    <property type="match status" value="1"/>
</dbReference>
<dbReference type="PANTHER" id="PTHR43685">
    <property type="entry name" value="GLYCOSYLTRANSFERASE"/>
    <property type="match status" value="1"/>
</dbReference>
<name>A0A1W0CRL0_9NEIS</name>
<dbReference type="EMBL" id="MUKV01000019">
    <property type="protein sequence ID" value="OQS37323.1"/>
    <property type="molecule type" value="Genomic_DNA"/>
</dbReference>
<sequence length="304" mass="33991">MSRTALILPVRNAGRHLDRLLPALAAQSLRPDEWLALDSESSDGSRARLLAAGASVVPVRAADFNHGGTRRLASELTDAKVLIYLTQDAIPAGPDALRRLRDALLAEDDIGVAYGRQLPQPDAGLLGAHARRFNYPPFSRTKRLADAAELGIKTCFSSDSFAAYRREALREVGGFPSDVIGSEDAHVAGRMLLAGWAVRYEAAACVHHSHDYGLLEEMRRYFDIGVFYGRERWIAERFGRAGAEGRRFLRSELETVRRAGQPWRQSEVLLRCALKLAGYRLGHVERWLPRALKRRLSMFPAYWK</sequence>
<dbReference type="SUPFAM" id="SSF53448">
    <property type="entry name" value="Nucleotide-diphospho-sugar transferases"/>
    <property type="match status" value="1"/>
</dbReference>
<dbReference type="AlphaFoldDB" id="A0A1W0CRL0"/>
<accession>A0A1W0CRL0</accession>
<dbReference type="Proteomes" id="UP000192721">
    <property type="component" value="Unassembled WGS sequence"/>
</dbReference>
<dbReference type="InterPro" id="IPR001173">
    <property type="entry name" value="Glyco_trans_2-like"/>
</dbReference>
<dbReference type="RefSeq" id="WP_019104152.1">
    <property type="nucleotide sequence ID" value="NZ_AP019312.1"/>
</dbReference>
<dbReference type="InterPro" id="IPR050834">
    <property type="entry name" value="Glycosyltransf_2"/>
</dbReference>
<protein>
    <submittedName>
        <fullName evidence="1">Glycosyl transferase</fullName>
    </submittedName>
</protein>
<dbReference type="PANTHER" id="PTHR43685:SF13">
    <property type="entry name" value="O ANTIGEN BIOSYNTHESIS RHAMNOSYLTRANSFERASE RFBN"/>
    <property type="match status" value="1"/>
</dbReference>
<proteinExistence type="predicted"/>
<dbReference type="Gene3D" id="3.90.550.10">
    <property type="entry name" value="Spore Coat Polysaccharide Biosynthesis Protein SpsA, Chain A"/>
    <property type="match status" value="1"/>
</dbReference>
<dbReference type="InterPro" id="IPR029044">
    <property type="entry name" value="Nucleotide-diphossugar_trans"/>
</dbReference>
<keyword evidence="1" id="KW-0808">Transferase</keyword>
<comment type="caution">
    <text evidence="1">The sequence shown here is derived from an EMBL/GenBank/DDBJ whole genome shotgun (WGS) entry which is preliminary data.</text>
</comment>
<organism evidence="1 2">
    <name type="scientific">Chromobacterium haemolyticum</name>
    <dbReference type="NCBI Taxonomy" id="394935"/>
    <lineage>
        <taxon>Bacteria</taxon>
        <taxon>Pseudomonadati</taxon>
        <taxon>Pseudomonadota</taxon>
        <taxon>Betaproteobacteria</taxon>
        <taxon>Neisseriales</taxon>
        <taxon>Chromobacteriaceae</taxon>
        <taxon>Chromobacterium</taxon>
    </lineage>
</organism>
<evidence type="ECO:0000313" key="1">
    <source>
        <dbReference type="EMBL" id="OQS37323.1"/>
    </source>
</evidence>
<dbReference type="Pfam" id="PF00535">
    <property type="entry name" value="Glycos_transf_2"/>
    <property type="match status" value="1"/>
</dbReference>
<dbReference type="GO" id="GO:0044010">
    <property type="term" value="P:single-species biofilm formation"/>
    <property type="evidence" value="ECO:0007669"/>
    <property type="project" value="TreeGrafter"/>
</dbReference>
<dbReference type="GeneID" id="58557797"/>
<reference evidence="1 2" key="1">
    <citation type="submission" date="2017-02" db="EMBL/GenBank/DDBJ databases">
        <title>Chromobacterium haemolyticum H5244.</title>
        <authorList>
            <person name="Gulvik C.A."/>
        </authorList>
    </citation>
    <scope>NUCLEOTIDE SEQUENCE [LARGE SCALE GENOMIC DNA]</scope>
    <source>
        <strain evidence="1 2">H5244</strain>
    </source>
</reference>
<evidence type="ECO:0000313" key="2">
    <source>
        <dbReference type="Proteomes" id="UP000192721"/>
    </source>
</evidence>
<gene>
    <name evidence="1" type="ORF">B0T45_14550</name>
</gene>
<dbReference type="GO" id="GO:0016740">
    <property type="term" value="F:transferase activity"/>
    <property type="evidence" value="ECO:0007669"/>
    <property type="project" value="UniProtKB-KW"/>
</dbReference>